<dbReference type="RefSeq" id="WP_166657374.1">
    <property type="nucleotide sequence ID" value="NZ_JAVJPS010000041.1"/>
</dbReference>
<dbReference type="InterPro" id="IPR036291">
    <property type="entry name" value="NAD(P)-bd_dom_sf"/>
</dbReference>
<feature type="domain" description="RCK C-terminal" evidence="8">
    <location>
        <begin position="141"/>
        <end position="224"/>
    </location>
</feature>
<dbReference type="AlphaFoldDB" id="A0A4R7HWD1"/>
<sequence>MHVIIVGAGEVGWYLAQRLGAENHDVVVIEQDEVIARALGDELDVQTVVGSGTHPSTLRAARVERADLVAGVTQDDEVNMICSALSKQMGAKKTVVRLQTDELRGPEGAELRKLVDADLIIDPDADTAEEILRLVSVSGADEVYPMAGGSLVVLGAVVGPDSRFVGRTLADVGQSAEWTFLFGSVTRDGATIIPRGDLEVAEGDHVRVLCAASRQREVLQTLDAMGKRVRRVMVLGGGSVGGRVAEHLSHSADVVLVERDSERAMDLAERLRRVTIVHGDITDTNLLTEESVGTTDVVIAATGEDTANVLACAFAVAENPDAFTVAVLHRLALLPLVRQFGIDAALSPRTASANAVLQEMRGGTASVATFLDSDVEVDEFVIEPGSPGDGAIVSDLHLPRSVLLGAIVRSDGSNEIVRGSTRLQAGDSIVLFARPSALSDVRKVFGS</sequence>
<keyword evidence="4" id="KW-0630">Potassium</keyword>
<dbReference type="NCBIfam" id="NF007039">
    <property type="entry name" value="PRK09496.3-2"/>
    <property type="match status" value="1"/>
</dbReference>
<feature type="domain" description="RCK N-terminal" evidence="7">
    <location>
        <begin position="1"/>
        <end position="121"/>
    </location>
</feature>
<evidence type="ECO:0000259" key="8">
    <source>
        <dbReference type="PROSITE" id="PS51202"/>
    </source>
</evidence>
<evidence type="ECO:0000259" key="7">
    <source>
        <dbReference type="PROSITE" id="PS51201"/>
    </source>
</evidence>
<dbReference type="GO" id="GO:0015079">
    <property type="term" value="F:potassium ion transmembrane transporter activity"/>
    <property type="evidence" value="ECO:0007669"/>
    <property type="project" value="InterPro"/>
</dbReference>
<name>A0A4R7HWD1_9ACTN</name>
<evidence type="ECO:0000256" key="6">
    <source>
        <dbReference type="ARBA" id="ARBA00023065"/>
    </source>
</evidence>
<dbReference type="Pfam" id="PF02254">
    <property type="entry name" value="TrkA_N"/>
    <property type="match status" value="2"/>
</dbReference>
<evidence type="ECO:0000256" key="3">
    <source>
        <dbReference type="ARBA" id="ARBA00022538"/>
    </source>
</evidence>
<evidence type="ECO:0000256" key="1">
    <source>
        <dbReference type="ARBA" id="ARBA00017378"/>
    </source>
</evidence>
<comment type="caution">
    <text evidence="9">The sequence shown here is derived from an EMBL/GenBank/DDBJ whole genome shotgun (WGS) entry which is preliminary data.</text>
</comment>
<feature type="domain" description="RCK C-terminal" evidence="8">
    <location>
        <begin position="365"/>
        <end position="447"/>
    </location>
</feature>
<feature type="domain" description="RCK N-terminal" evidence="7">
    <location>
        <begin position="229"/>
        <end position="346"/>
    </location>
</feature>
<evidence type="ECO:0000256" key="5">
    <source>
        <dbReference type="ARBA" id="ARBA00023027"/>
    </source>
</evidence>
<dbReference type="SUPFAM" id="SSF51735">
    <property type="entry name" value="NAD(P)-binding Rossmann-fold domains"/>
    <property type="match status" value="2"/>
</dbReference>
<dbReference type="Gene3D" id="3.40.50.720">
    <property type="entry name" value="NAD(P)-binding Rossmann-like Domain"/>
    <property type="match status" value="2"/>
</dbReference>
<dbReference type="GO" id="GO:0005886">
    <property type="term" value="C:plasma membrane"/>
    <property type="evidence" value="ECO:0007669"/>
    <property type="project" value="InterPro"/>
</dbReference>
<protein>
    <recommendedName>
        <fullName evidence="1">Trk system potassium uptake protein TrkA</fullName>
    </recommendedName>
</protein>
<proteinExistence type="predicted"/>
<dbReference type="Proteomes" id="UP000294558">
    <property type="component" value="Unassembled WGS sequence"/>
</dbReference>
<keyword evidence="6" id="KW-0406">Ion transport</keyword>
<gene>
    <name evidence="9" type="ORF">BDK89_0800</name>
</gene>
<dbReference type="Gene3D" id="3.30.70.1450">
    <property type="entry name" value="Regulator of K+ conductance, C-terminal domain"/>
    <property type="match status" value="2"/>
</dbReference>
<dbReference type="EMBL" id="SOAU01000001">
    <property type="protein sequence ID" value="TDT15235.1"/>
    <property type="molecule type" value="Genomic_DNA"/>
</dbReference>
<evidence type="ECO:0000256" key="4">
    <source>
        <dbReference type="ARBA" id="ARBA00022958"/>
    </source>
</evidence>
<dbReference type="PROSITE" id="PS51201">
    <property type="entry name" value="RCK_N"/>
    <property type="match status" value="2"/>
</dbReference>
<keyword evidence="3" id="KW-0633">Potassium transport</keyword>
<reference evidence="9 10" key="1">
    <citation type="submission" date="2019-03" db="EMBL/GenBank/DDBJ databases">
        <title>Sequencing the genomes of 1000 actinobacteria strains.</title>
        <authorList>
            <person name="Klenk H.-P."/>
        </authorList>
    </citation>
    <scope>NUCLEOTIDE SEQUENCE [LARGE SCALE GENOMIC DNA]</scope>
    <source>
        <strain evidence="9 10">DSM 18936</strain>
    </source>
</reference>
<dbReference type="Pfam" id="PF02080">
    <property type="entry name" value="TrkA_C"/>
    <property type="match status" value="2"/>
</dbReference>
<dbReference type="SUPFAM" id="SSF116726">
    <property type="entry name" value="TrkA C-terminal domain-like"/>
    <property type="match status" value="2"/>
</dbReference>
<dbReference type="InterPro" id="IPR036721">
    <property type="entry name" value="RCK_C_sf"/>
</dbReference>
<organism evidence="9 10">
    <name type="scientific">Ilumatobacter fluminis</name>
    <dbReference type="NCBI Taxonomy" id="467091"/>
    <lineage>
        <taxon>Bacteria</taxon>
        <taxon>Bacillati</taxon>
        <taxon>Actinomycetota</taxon>
        <taxon>Acidimicrobiia</taxon>
        <taxon>Acidimicrobiales</taxon>
        <taxon>Ilumatobacteraceae</taxon>
        <taxon>Ilumatobacter</taxon>
    </lineage>
</organism>
<dbReference type="InterPro" id="IPR050721">
    <property type="entry name" value="Trk_Ktr_HKT_K-transport"/>
</dbReference>
<dbReference type="PANTHER" id="PTHR43833">
    <property type="entry name" value="POTASSIUM CHANNEL PROTEIN 2-RELATED-RELATED"/>
    <property type="match status" value="1"/>
</dbReference>
<dbReference type="InterPro" id="IPR006036">
    <property type="entry name" value="K_uptake_TrkA"/>
</dbReference>
<evidence type="ECO:0000256" key="2">
    <source>
        <dbReference type="ARBA" id="ARBA00022448"/>
    </source>
</evidence>
<dbReference type="InterPro" id="IPR003148">
    <property type="entry name" value="RCK_N"/>
</dbReference>
<keyword evidence="10" id="KW-1185">Reference proteome</keyword>
<dbReference type="InterPro" id="IPR006037">
    <property type="entry name" value="RCK_C"/>
</dbReference>
<dbReference type="PANTHER" id="PTHR43833:SF5">
    <property type="entry name" value="TRK SYSTEM POTASSIUM UPTAKE PROTEIN TRKA"/>
    <property type="match status" value="1"/>
</dbReference>
<keyword evidence="5" id="KW-0520">NAD</keyword>
<evidence type="ECO:0000313" key="9">
    <source>
        <dbReference type="EMBL" id="TDT15235.1"/>
    </source>
</evidence>
<dbReference type="PROSITE" id="PS51202">
    <property type="entry name" value="RCK_C"/>
    <property type="match status" value="2"/>
</dbReference>
<keyword evidence="2" id="KW-0813">Transport</keyword>
<dbReference type="PRINTS" id="PR00335">
    <property type="entry name" value="KUPTAKETRKA"/>
</dbReference>
<evidence type="ECO:0000313" key="10">
    <source>
        <dbReference type="Proteomes" id="UP000294558"/>
    </source>
</evidence>
<accession>A0A4R7HWD1</accession>